<keyword evidence="2 5" id="KW-0645">Protease</keyword>
<evidence type="ECO:0000256" key="3">
    <source>
        <dbReference type="ARBA" id="ARBA00022750"/>
    </source>
</evidence>
<dbReference type="CDD" id="cd00518">
    <property type="entry name" value="H2MP"/>
    <property type="match status" value="1"/>
</dbReference>
<dbReference type="InterPro" id="IPR023430">
    <property type="entry name" value="Pept_HybD-like_dom_sf"/>
</dbReference>
<gene>
    <name evidence="5" type="ORF">MuYL_1233</name>
</gene>
<organism evidence="5 6">
    <name type="scientific">Mucilaginibacter xinganensis</name>
    <dbReference type="NCBI Taxonomy" id="1234841"/>
    <lineage>
        <taxon>Bacteria</taxon>
        <taxon>Pseudomonadati</taxon>
        <taxon>Bacteroidota</taxon>
        <taxon>Sphingobacteriia</taxon>
        <taxon>Sphingobacteriales</taxon>
        <taxon>Sphingobacteriaceae</taxon>
        <taxon>Mucilaginibacter</taxon>
    </lineage>
</organism>
<dbReference type="PANTHER" id="PTHR30302">
    <property type="entry name" value="HYDROGENASE 1 MATURATION PROTEASE"/>
    <property type="match status" value="1"/>
</dbReference>
<evidence type="ECO:0000256" key="2">
    <source>
        <dbReference type="ARBA" id="ARBA00022670"/>
    </source>
</evidence>
<evidence type="ECO:0000313" key="6">
    <source>
        <dbReference type="Proteomes" id="UP000215002"/>
    </source>
</evidence>
<dbReference type="Proteomes" id="UP000215002">
    <property type="component" value="Chromosome"/>
</dbReference>
<name>A0A223NUE2_9SPHI</name>
<sequence>MGDEGIGVHTANMLEKEQLPDDVDVLDGGTGGFYLLEYFEIYKHVILVDATLDGNTPGTIRLIKPRFAADFPPAMSTHDIGLKDLVSALQVLDKMPEIDLFVVSIDSIQQQGITLTSKIAGIVPDIINEIKCLLKRNDVLLTKPPVHNLIDTP</sequence>
<dbReference type="EMBL" id="CP022743">
    <property type="protein sequence ID" value="ASU33131.1"/>
    <property type="molecule type" value="Genomic_DNA"/>
</dbReference>
<dbReference type="SUPFAM" id="SSF53163">
    <property type="entry name" value="HybD-like"/>
    <property type="match status" value="1"/>
</dbReference>
<keyword evidence="6" id="KW-1185">Reference proteome</keyword>
<dbReference type="AlphaFoldDB" id="A0A223NUE2"/>
<dbReference type="PRINTS" id="PR00446">
    <property type="entry name" value="HYDRGNUPTAKE"/>
</dbReference>
<proteinExistence type="inferred from homology"/>
<evidence type="ECO:0000256" key="1">
    <source>
        <dbReference type="ARBA" id="ARBA00006814"/>
    </source>
</evidence>
<protein>
    <submittedName>
        <fullName evidence="5">Hydrogenase 2 maturation protease</fullName>
    </submittedName>
</protein>
<reference evidence="5 6" key="1">
    <citation type="submission" date="2017-08" db="EMBL/GenBank/DDBJ databases">
        <title>Complete genome sequence of Mucilaginibacter sp. strain BJC16-A31.</title>
        <authorList>
            <consortium name="Henan University of Science and Technology"/>
            <person name="You X."/>
        </authorList>
    </citation>
    <scope>NUCLEOTIDE SEQUENCE [LARGE SCALE GENOMIC DNA]</scope>
    <source>
        <strain evidence="5 6">BJC16-A31</strain>
    </source>
</reference>
<accession>A0A223NUE2</accession>
<keyword evidence="3" id="KW-0064">Aspartyl protease</keyword>
<dbReference type="GO" id="GO:0004190">
    <property type="term" value="F:aspartic-type endopeptidase activity"/>
    <property type="evidence" value="ECO:0007669"/>
    <property type="project" value="UniProtKB-KW"/>
</dbReference>
<comment type="similarity">
    <text evidence="1">Belongs to the peptidase A31 family.</text>
</comment>
<dbReference type="GO" id="GO:0008047">
    <property type="term" value="F:enzyme activator activity"/>
    <property type="evidence" value="ECO:0007669"/>
    <property type="project" value="InterPro"/>
</dbReference>
<evidence type="ECO:0000313" key="5">
    <source>
        <dbReference type="EMBL" id="ASU33131.1"/>
    </source>
</evidence>
<dbReference type="NCBIfam" id="TIGR00072">
    <property type="entry name" value="hydrog_prot"/>
    <property type="match status" value="1"/>
</dbReference>
<dbReference type="Pfam" id="PF01750">
    <property type="entry name" value="HycI"/>
    <property type="match status" value="1"/>
</dbReference>
<dbReference type="PANTHER" id="PTHR30302:SF1">
    <property type="entry name" value="HYDROGENASE 2 MATURATION PROTEASE"/>
    <property type="match status" value="1"/>
</dbReference>
<evidence type="ECO:0000256" key="4">
    <source>
        <dbReference type="ARBA" id="ARBA00022801"/>
    </source>
</evidence>
<dbReference type="KEGG" id="muc:MuYL_1233"/>
<dbReference type="InterPro" id="IPR000671">
    <property type="entry name" value="Peptidase_A31"/>
</dbReference>
<dbReference type="GO" id="GO:0016485">
    <property type="term" value="P:protein processing"/>
    <property type="evidence" value="ECO:0007669"/>
    <property type="project" value="TreeGrafter"/>
</dbReference>
<dbReference type="Gene3D" id="3.40.50.1450">
    <property type="entry name" value="HybD-like"/>
    <property type="match status" value="1"/>
</dbReference>
<keyword evidence="4" id="KW-0378">Hydrolase</keyword>